<feature type="compositionally biased region" description="Polar residues" evidence="1">
    <location>
        <begin position="43"/>
        <end position="63"/>
    </location>
</feature>
<name>A0A382PTY8_9ZZZZ</name>
<reference evidence="2" key="1">
    <citation type="submission" date="2018-05" db="EMBL/GenBank/DDBJ databases">
        <authorList>
            <person name="Lanie J.A."/>
            <person name="Ng W.-L."/>
            <person name="Kazmierczak K.M."/>
            <person name="Andrzejewski T.M."/>
            <person name="Davidsen T.M."/>
            <person name="Wayne K.J."/>
            <person name="Tettelin H."/>
            <person name="Glass J.I."/>
            <person name="Rusch D."/>
            <person name="Podicherti R."/>
            <person name="Tsui H.-C.T."/>
            <person name="Winkler M.E."/>
        </authorList>
    </citation>
    <scope>NUCLEOTIDE SEQUENCE</scope>
</reference>
<gene>
    <name evidence="2" type="ORF">METZ01_LOCUS329727</name>
</gene>
<sequence>MQGQYSLSPKRGAASPFSAQLSYFIMKKQSILVVVALGLATSGSAPAQSQAPTPSKPVTSSKTAAKPTTVKPDFPSYTTVIKGYEQIISSM</sequence>
<protein>
    <submittedName>
        <fullName evidence="2">Uncharacterized protein</fullName>
    </submittedName>
</protein>
<proteinExistence type="predicted"/>
<accession>A0A382PTY8</accession>
<feature type="region of interest" description="Disordered" evidence="1">
    <location>
        <begin position="43"/>
        <end position="71"/>
    </location>
</feature>
<evidence type="ECO:0000256" key="1">
    <source>
        <dbReference type="SAM" id="MobiDB-lite"/>
    </source>
</evidence>
<organism evidence="2">
    <name type="scientific">marine metagenome</name>
    <dbReference type="NCBI Taxonomy" id="408172"/>
    <lineage>
        <taxon>unclassified sequences</taxon>
        <taxon>metagenomes</taxon>
        <taxon>ecological metagenomes</taxon>
    </lineage>
</organism>
<dbReference type="AlphaFoldDB" id="A0A382PTY8"/>
<feature type="non-terminal residue" evidence="2">
    <location>
        <position position="91"/>
    </location>
</feature>
<evidence type="ECO:0000313" key="2">
    <source>
        <dbReference type="EMBL" id="SVC76873.1"/>
    </source>
</evidence>
<dbReference type="EMBL" id="UINC01109801">
    <property type="protein sequence ID" value="SVC76873.1"/>
    <property type="molecule type" value="Genomic_DNA"/>
</dbReference>